<dbReference type="Gene3D" id="3.40.50.1000">
    <property type="entry name" value="HAD superfamily/HAD-like"/>
    <property type="match status" value="1"/>
</dbReference>
<feature type="region of interest" description="Disordered" evidence="12">
    <location>
        <begin position="310"/>
        <end position="332"/>
    </location>
</feature>
<comment type="cofactor">
    <cofactor evidence="1">
        <name>Mg(2+)</name>
        <dbReference type="ChEBI" id="CHEBI:18420"/>
    </cofactor>
</comment>
<keyword evidence="9" id="KW-0718">Serine biosynthesis</keyword>
<accession>A0AAU8JNA2</accession>
<protein>
    <recommendedName>
        <fullName evidence="4">phosphoserine phosphatase</fullName>
        <ecNumber evidence="4">3.1.3.3</ecNumber>
    </recommendedName>
</protein>
<dbReference type="EMBL" id="CP159872">
    <property type="protein sequence ID" value="XCM77723.1"/>
    <property type="molecule type" value="Genomic_DNA"/>
</dbReference>
<dbReference type="InterPro" id="IPR036412">
    <property type="entry name" value="HAD-like_sf"/>
</dbReference>
<dbReference type="GO" id="GO:0000287">
    <property type="term" value="F:magnesium ion binding"/>
    <property type="evidence" value="ECO:0007669"/>
    <property type="project" value="TreeGrafter"/>
</dbReference>
<evidence type="ECO:0000256" key="3">
    <source>
        <dbReference type="ARBA" id="ARBA00009184"/>
    </source>
</evidence>
<evidence type="ECO:0000256" key="2">
    <source>
        <dbReference type="ARBA" id="ARBA00005135"/>
    </source>
</evidence>
<organism evidence="13">
    <name type="scientific">Kitasatospora camelliae</name>
    <dbReference type="NCBI Taxonomy" id="3156397"/>
    <lineage>
        <taxon>Bacteria</taxon>
        <taxon>Bacillati</taxon>
        <taxon>Actinomycetota</taxon>
        <taxon>Actinomycetes</taxon>
        <taxon>Kitasatosporales</taxon>
        <taxon>Streptomycetaceae</taxon>
        <taxon>Kitasatospora</taxon>
    </lineage>
</organism>
<dbReference type="Pfam" id="PF12710">
    <property type="entry name" value="HAD"/>
    <property type="match status" value="1"/>
</dbReference>
<evidence type="ECO:0000256" key="5">
    <source>
        <dbReference type="ARBA" id="ARBA00022605"/>
    </source>
</evidence>
<evidence type="ECO:0000256" key="4">
    <source>
        <dbReference type="ARBA" id="ARBA00012640"/>
    </source>
</evidence>
<dbReference type="PANTHER" id="PTHR43344:SF2">
    <property type="entry name" value="PHOSPHOSERINE PHOSPHATASE"/>
    <property type="match status" value="1"/>
</dbReference>
<dbReference type="EC" id="3.1.3.3" evidence="4"/>
<comment type="catalytic activity">
    <reaction evidence="10">
        <text>O-phospho-L-serine + H2O = L-serine + phosphate</text>
        <dbReference type="Rhea" id="RHEA:21208"/>
        <dbReference type="ChEBI" id="CHEBI:15377"/>
        <dbReference type="ChEBI" id="CHEBI:33384"/>
        <dbReference type="ChEBI" id="CHEBI:43474"/>
        <dbReference type="ChEBI" id="CHEBI:57524"/>
        <dbReference type="EC" id="3.1.3.3"/>
    </reaction>
</comment>
<dbReference type="InterPro" id="IPR023214">
    <property type="entry name" value="HAD_sf"/>
</dbReference>
<evidence type="ECO:0000256" key="9">
    <source>
        <dbReference type="ARBA" id="ARBA00023299"/>
    </source>
</evidence>
<dbReference type="GO" id="GO:0036424">
    <property type="term" value="F:L-phosphoserine phosphatase activity"/>
    <property type="evidence" value="ECO:0007669"/>
    <property type="project" value="TreeGrafter"/>
</dbReference>
<feature type="region of interest" description="Disordered" evidence="12">
    <location>
        <begin position="1"/>
        <end position="22"/>
    </location>
</feature>
<dbReference type="SUPFAM" id="SSF56784">
    <property type="entry name" value="HAD-like"/>
    <property type="match status" value="1"/>
</dbReference>
<dbReference type="KEGG" id="kcm:ABWK59_01605"/>
<dbReference type="InterPro" id="IPR050582">
    <property type="entry name" value="HAD-like_SerB"/>
</dbReference>
<keyword evidence="7 13" id="KW-0378">Hydrolase</keyword>
<comment type="similarity">
    <text evidence="3">Belongs to the HAD-like hydrolase superfamily. SerB family.</text>
</comment>
<dbReference type="RefSeq" id="WP_354637417.1">
    <property type="nucleotide sequence ID" value="NZ_CP159872.1"/>
</dbReference>
<evidence type="ECO:0000256" key="8">
    <source>
        <dbReference type="ARBA" id="ARBA00022842"/>
    </source>
</evidence>
<gene>
    <name evidence="13" type="ORF">ABWK59_01605</name>
</gene>
<keyword evidence="8" id="KW-0460">Magnesium</keyword>
<evidence type="ECO:0000256" key="12">
    <source>
        <dbReference type="SAM" id="MobiDB-lite"/>
    </source>
</evidence>
<dbReference type="GO" id="GO:0005737">
    <property type="term" value="C:cytoplasm"/>
    <property type="evidence" value="ECO:0007669"/>
    <property type="project" value="TreeGrafter"/>
</dbReference>
<evidence type="ECO:0000256" key="11">
    <source>
        <dbReference type="ARBA" id="ARBA00048523"/>
    </source>
</evidence>
<evidence type="ECO:0000256" key="6">
    <source>
        <dbReference type="ARBA" id="ARBA00022723"/>
    </source>
</evidence>
<sequence length="332" mass="35471">MDDPRRQGRGRGAPAGQDWSTTSRYLTAPAAAALKSACGVGTPAGQPLTTSTNTACADEILAVYSDGTTTGGKAAFDGHDHRRMEPSYAWAAQVLAGYSAAEVKGFAAKARAENLAAPQGTTQTVGTRRVTGWVRYYDQQRDLIATLRRARFDVYVVSASPQPVVQVWAASLGIHADHVIGIRNKVKAGRFTPHLESCGGADDDSVITYVDGKRCFINQEILGAPPATAFNQQPAPKRQVFSAGDSDTDVTFVGDATALRLVLNRNKTELMCRSYRNSDTKWLVNPMFIEPKAAKASPYPCSTTGYVNGDGSTSPVLDTDGTVIPDQVDTVH</sequence>
<keyword evidence="6" id="KW-0479">Metal-binding</keyword>
<proteinExistence type="inferred from homology"/>
<evidence type="ECO:0000256" key="10">
    <source>
        <dbReference type="ARBA" id="ARBA00048138"/>
    </source>
</evidence>
<dbReference type="GO" id="GO:0006564">
    <property type="term" value="P:L-serine biosynthetic process"/>
    <property type="evidence" value="ECO:0007669"/>
    <property type="project" value="UniProtKB-KW"/>
</dbReference>
<comment type="pathway">
    <text evidence="2">Amino-acid biosynthesis; L-serine biosynthesis; L-serine from 3-phospho-D-glycerate: step 3/3.</text>
</comment>
<name>A0AAU8JNA2_9ACTN</name>
<evidence type="ECO:0000256" key="7">
    <source>
        <dbReference type="ARBA" id="ARBA00022801"/>
    </source>
</evidence>
<evidence type="ECO:0000256" key="1">
    <source>
        <dbReference type="ARBA" id="ARBA00001946"/>
    </source>
</evidence>
<dbReference type="PANTHER" id="PTHR43344">
    <property type="entry name" value="PHOSPHOSERINE PHOSPHATASE"/>
    <property type="match status" value="1"/>
</dbReference>
<keyword evidence="5" id="KW-0028">Amino-acid biosynthesis</keyword>
<evidence type="ECO:0000313" key="13">
    <source>
        <dbReference type="EMBL" id="XCM77723.1"/>
    </source>
</evidence>
<dbReference type="AlphaFoldDB" id="A0AAU8JNA2"/>
<comment type="catalytic activity">
    <reaction evidence="11">
        <text>O-phospho-D-serine + H2O = D-serine + phosphate</text>
        <dbReference type="Rhea" id="RHEA:24873"/>
        <dbReference type="ChEBI" id="CHEBI:15377"/>
        <dbReference type="ChEBI" id="CHEBI:35247"/>
        <dbReference type="ChEBI" id="CHEBI:43474"/>
        <dbReference type="ChEBI" id="CHEBI:58680"/>
        <dbReference type="EC" id="3.1.3.3"/>
    </reaction>
</comment>
<reference evidence="13" key="1">
    <citation type="submission" date="2024-06" db="EMBL/GenBank/DDBJ databases">
        <title>The genome sequences of Kitasatospora sp. strain HUAS MG31.</title>
        <authorList>
            <person name="Mo P."/>
        </authorList>
    </citation>
    <scope>NUCLEOTIDE SEQUENCE</scope>
    <source>
        <strain evidence="13">HUAS MG31</strain>
    </source>
</reference>